<evidence type="ECO:0000313" key="2">
    <source>
        <dbReference type="EMBL" id="MCD7469312.1"/>
    </source>
</evidence>
<proteinExistence type="predicted"/>
<dbReference type="Proteomes" id="UP000823775">
    <property type="component" value="Unassembled WGS sequence"/>
</dbReference>
<reference evidence="2 3" key="1">
    <citation type="journal article" date="2021" name="BMC Genomics">
        <title>Datura genome reveals duplications of psychoactive alkaloid biosynthetic genes and high mutation rate following tissue culture.</title>
        <authorList>
            <person name="Rajewski A."/>
            <person name="Carter-House D."/>
            <person name="Stajich J."/>
            <person name="Litt A."/>
        </authorList>
    </citation>
    <scope>NUCLEOTIDE SEQUENCE [LARGE SCALE GENOMIC DNA]</scope>
    <source>
        <strain evidence="2">AR-01</strain>
    </source>
</reference>
<comment type="caution">
    <text evidence="2">The sequence shown here is derived from an EMBL/GenBank/DDBJ whole genome shotgun (WGS) entry which is preliminary data.</text>
</comment>
<sequence length="88" mass="9771">MPIGVDTPLSVERRRSTSRGCCGGSLMGWSSPITRGETKPNKLVDQRYEGIFSEDNNIKSKEDYGGDENGYDNFYRQHEDIPSPGVGN</sequence>
<evidence type="ECO:0000256" key="1">
    <source>
        <dbReference type="SAM" id="MobiDB-lite"/>
    </source>
</evidence>
<dbReference type="EMBL" id="JACEIK010001425">
    <property type="protein sequence ID" value="MCD7469312.1"/>
    <property type="molecule type" value="Genomic_DNA"/>
</dbReference>
<name>A0ABS8TCX7_DATST</name>
<organism evidence="2 3">
    <name type="scientific">Datura stramonium</name>
    <name type="common">Jimsonweed</name>
    <name type="synonym">Common thornapple</name>
    <dbReference type="NCBI Taxonomy" id="4076"/>
    <lineage>
        <taxon>Eukaryota</taxon>
        <taxon>Viridiplantae</taxon>
        <taxon>Streptophyta</taxon>
        <taxon>Embryophyta</taxon>
        <taxon>Tracheophyta</taxon>
        <taxon>Spermatophyta</taxon>
        <taxon>Magnoliopsida</taxon>
        <taxon>eudicotyledons</taxon>
        <taxon>Gunneridae</taxon>
        <taxon>Pentapetalae</taxon>
        <taxon>asterids</taxon>
        <taxon>lamiids</taxon>
        <taxon>Solanales</taxon>
        <taxon>Solanaceae</taxon>
        <taxon>Solanoideae</taxon>
        <taxon>Datureae</taxon>
        <taxon>Datura</taxon>
    </lineage>
</organism>
<keyword evidence="3" id="KW-1185">Reference proteome</keyword>
<evidence type="ECO:0000313" key="3">
    <source>
        <dbReference type="Proteomes" id="UP000823775"/>
    </source>
</evidence>
<accession>A0ABS8TCX7</accession>
<feature type="region of interest" description="Disordered" evidence="1">
    <location>
        <begin position="57"/>
        <end position="88"/>
    </location>
</feature>
<protein>
    <submittedName>
        <fullName evidence="2">Uncharacterized protein</fullName>
    </submittedName>
</protein>
<feature type="region of interest" description="Disordered" evidence="1">
    <location>
        <begin position="1"/>
        <end position="38"/>
    </location>
</feature>
<gene>
    <name evidence="2" type="ORF">HAX54_008246</name>
</gene>